<dbReference type="GO" id="GO:0005737">
    <property type="term" value="C:cytoplasm"/>
    <property type="evidence" value="ECO:0007669"/>
    <property type="project" value="TreeGrafter"/>
</dbReference>
<dbReference type="Pfam" id="PF00383">
    <property type="entry name" value="dCMP_cyt_deam_1"/>
    <property type="match status" value="1"/>
</dbReference>
<comment type="caution">
    <text evidence="6">The sequence shown here is derived from an EMBL/GenBank/DDBJ whole genome shotgun (WGS) entry which is preliminary data.</text>
</comment>
<reference evidence="6 7" key="1">
    <citation type="submission" date="2017-08" db="EMBL/GenBank/DDBJ databases">
        <title>Infants hospitalized years apart are colonized by the same room-sourced microbial strains.</title>
        <authorList>
            <person name="Brooks B."/>
            <person name="Olm M.R."/>
            <person name="Firek B.A."/>
            <person name="Baker R."/>
            <person name="Thomas B.C."/>
            <person name="Morowitz M.J."/>
            <person name="Banfield J.F."/>
        </authorList>
    </citation>
    <scope>NUCLEOTIDE SEQUENCE [LARGE SCALE GENOMIC DNA]</scope>
    <source>
        <strain evidence="6">S2_005_002_R2_33</strain>
    </source>
</reference>
<dbReference type="InterPro" id="IPR002125">
    <property type="entry name" value="CMP_dCMP_dom"/>
</dbReference>
<dbReference type="PANTHER" id="PTHR11086:SF18">
    <property type="entry name" value="DEOXYCYTIDYLATE DEAMINASE"/>
    <property type="match status" value="1"/>
</dbReference>
<dbReference type="PROSITE" id="PS00903">
    <property type="entry name" value="CYT_DCMP_DEAMINASES_1"/>
    <property type="match status" value="1"/>
</dbReference>
<proteinExistence type="inferred from homology"/>
<dbReference type="EMBL" id="QFPX01000024">
    <property type="protein sequence ID" value="PZQ51815.1"/>
    <property type="molecule type" value="Genomic_DNA"/>
</dbReference>
<dbReference type="SUPFAM" id="SSF53927">
    <property type="entry name" value="Cytidine deaminase-like"/>
    <property type="match status" value="1"/>
</dbReference>
<dbReference type="Gene3D" id="3.40.140.10">
    <property type="entry name" value="Cytidine Deaminase, domain 2"/>
    <property type="match status" value="1"/>
</dbReference>
<keyword evidence="3" id="KW-0378">Hydrolase</keyword>
<dbReference type="PANTHER" id="PTHR11086">
    <property type="entry name" value="DEOXYCYTIDYLATE DEAMINASE-RELATED"/>
    <property type="match status" value="1"/>
</dbReference>
<dbReference type="GO" id="GO:0008270">
    <property type="term" value="F:zinc ion binding"/>
    <property type="evidence" value="ECO:0007669"/>
    <property type="project" value="InterPro"/>
</dbReference>
<evidence type="ECO:0000256" key="3">
    <source>
        <dbReference type="ARBA" id="ARBA00022801"/>
    </source>
</evidence>
<name>A0A2W5NM16_9SPHN</name>
<dbReference type="InterPro" id="IPR016193">
    <property type="entry name" value="Cytidine_deaminase-like"/>
</dbReference>
<accession>A0A2W5NM16</accession>
<gene>
    <name evidence="6" type="ORF">DI555_20650</name>
</gene>
<organism evidence="6 7">
    <name type="scientific">Novosphingobium pentaromativorans</name>
    <dbReference type="NCBI Taxonomy" id="205844"/>
    <lineage>
        <taxon>Bacteria</taxon>
        <taxon>Pseudomonadati</taxon>
        <taxon>Pseudomonadota</taxon>
        <taxon>Alphaproteobacteria</taxon>
        <taxon>Sphingomonadales</taxon>
        <taxon>Sphingomonadaceae</taxon>
        <taxon>Novosphingobium</taxon>
    </lineage>
</organism>
<evidence type="ECO:0000256" key="1">
    <source>
        <dbReference type="ARBA" id="ARBA00006576"/>
    </source>
</evidence>
<comment type="similarity">
    <text evidence="1">Belongs to the cytidine and deoxycytidylate deaminase family.</text>
</comment>
<dbReference type="Proteomes" id="UP000249082">
    <property type="component" value="Unassembled WGS sequence"/>
</dbReference>
<dbReference type="InterPro" id="IPR027417">
    <property type="entry name" value="P-loop_NTPase"/>
</dbReference>
<dbReference type="AlphaFoldDB" id="A0A2W5NM16"/>
<protein>
    <recommendedName>
        <fullName evidence="5">CMP/dCMP-type deaminase domain-containing protein</fullName>
    </recommendedName>
</protein>
<dbReference type="InterPro" id="IPR015517">
    <property type="entry name" value="dCMP_deaminase-rel"/>
</dbReference>
<evidence type="ECO:0000313" key="6">
    <source>
        <dbReference type="EMBL" id="PZQ51815.1"/>
    </source>
</evidence>
<dbReference type="NCBIfam" id="NF041025">
    <property type="entry name" value="antiphage_deaminase"/>
    <property type="match status" value="1"/>
</dbReference>
<sequence length="550" mass="60856">MEENLPASEVVLELEADFAVAEPYPESEGILKPELVFGLAAPVGTDLRALRTALQERLDAFKYDCVHIRVSDLIKQYCEKDVREQIESAKEEERISLLMAAGDHLRDSVNRGDALVPLIVTAIRAAREKIKSKSGSTNIPADNVCFIVDSLKHPHEVATLRGMYGDNFVLISGFASKDHRKDRLCDAIARSHLSTRNEDFAKQAELLIATDAKRSGSKIGQSLRDAFPLADFFIRVSGDFTKSLDRFLDIYFGSPYLTPYPDEYFMFEATAKALRSSDLSRQVGAVVVDQSNHMLSAGCNEVPMAGGGSYWPGMNGGSDNRDFAKGRDFNAVKKFEIINELVSFLNTAGVLKLDDDISEDDFSRALLFGKHKGQFKDLRVSNLIEFGRVVHAEMNAITEAARRGVAVGGGILYCTTFPCHMCARHIISSGIQRVVYIEPYPKSMTEELFPETVLVDRETVSGDRTQRAGDAHPPVSFVPFEGVAPSLYTGLFRAGADARKNSQGYIVPWARREAMPKIASRSTYLELEQAVATEVANLKKVSKEAVQRHQ</sequence>
<dbReference type="GO" id="GO:0004132">
    <property type="term" value="F:dCMP deaminase activity"/>
    <property type="evidence" value="ECO:0007669"/>
    <property type="project" value="TreeGrafter"/>
</dbReference>
<dbReference type="PROSITE" id="PS51747">
    <property type="entry name" value="CYT_DCMP_DEAMINASES_2"/>
    <property type="match status" value="1"/>
</dbReference>
<feature type="domain" description="CMP/dCMP-type deaminase" evidence="5">
    <location>
        <begin position="260"/>
        <end position="456"/>
    </location>
</feature>
<evidence type="ECO:0000313" key="7">
    <source>
        <dbReference type="Proteomes" id="UP000249082"/>
    </source>
</evidence>
<dbReference type="Gene3D" id="3.40.50.300">
    <property type="entry name" value="P-loop containing nucleotide triphosphate hydrolases"/>
    <property type="match status" value="1"/>
</dbReference>
<keyword evidence="2" id="KW-0479">Metal-binding</keyword>
<evidence type="ECO:0000256" key="2">
    <source>
        <dbReference type="ARBA" id="ARBA00022723"/>
    </source>
</evidence>
<evidence type="ECO:0000259" key="5">
    <source>
        <dbReference type="PROSITE" id="PS51747"/>
    </source>
</evidence>
<keyword evidence="4" id="KW-0862">Zinc</keyword>
<dbReference type="InterPro" id="IPR016192">
    <property type="entry name" value="APOBEC/CMP_deaminase_Zn-bd"/>
</dbReference>
<evidence type="ECO:0000256" key="4">
    <source>
        <dbReference type="ARBA" id="ARBA00022833"/>
    </source>
</evidence>